<dbReference type="AlphaFoldDB" id="A0A917B1Q1"/>
<comment type="caution">
    <text evidence="2">The sequence shown here is derived from an EMBL/GenBank/DDBJ whole genome shotgun (WGS) entry which is preliminary data.</text>
</comment>
<dbReference type="EMBL" id="BMGP01000001">
    <property type="protein sequence ID" value="GGF15245.1"/>
    <property type="molecule type" value="Genomic_DNA"/>
</dbReference>
<protein>
    <submittedName>
        <fullName evidence="2">Uncharacterized protein</fullName>
    </submittedName>
</protein>
<sequence>MARIQKFIWGDRDVKAPQTEVDGYVQAVTGPDGAVYLYLYNYAQGGPKAGSTPTQSLCRGRRSLQSDPRRDVRAALGDWSLSHPQKTS</sequence>
<proteinExistence type="predicted"/>
<dbReference type="Proteomes" id="UP000598775">
    <property type="component" value="Unassembled WGS sequence"/>
</dbReference>
<keyword evidence="3" id="KW-1185">Reference proteome</keyword>
<organism evidence="2 3">
    <name type="scientific">Subtercola lobariae</name>
    <dbReference type="NCBI Taxonomy" id="1588641"/>
    <lineage>
        <taxon>Bacteria</taxon>
        <taxon>Bacillati</taxon>
        <taxon>Actinomycetota</taxon>
        <taxon>Actinomycetes</taxon>
        <taxon>Micrococcales</taxon>
        <taxon>Microbacteriaceae</taxon>
        <taxon>Subtercola</taxon>
    </lineage>
</organism>
<evidence type="ECO:0000313" key="2">
    <source>
        <dbReference type="EMBL" id="GGF15245.1"/>
    </source>
</evidence>
<gene>
    <name evidence="2" type="ORF">GCM10011399_06360</name>
</gene>
<reference evidence="2 3" key="1">
    <citation type="journal article" date="2014" name="Int. J. Syst. Evol. Microbiol.">
        <title>Complete genome sequence of Corynebacterium casei LMG S-19264T (=DSM 44701T), isolated from a smear-ripened cheese.</title>
        <authorList>
            <consortium name="US DOE Joint Genome Institute (JGI-PGF)"/>
            <person name="Walter F."/>
            <person name="Albersmeier A."/>
            <person name="Kalinowski J."/>
            <person name="Ruckert C."/>
        </authorList>
    </citation>
    <scope>NUCLEOTIDE SEQUENCE [LARGE SCALE GENOMIC DNA]</scope>
    <source>
        <strain evidence="2 3">CGMCC 1.12976</strain>
    </source>
</reference>
<evidence type="ECO:0000313" key="3">
    <source>
        <dbReference type="Proteomes" id="UP000598775"/>
    </source>
</evidence>
<name>A0A917B1Q1_9MICO</name>
<feature type="region of interest" description="Disordered" evidence="1">
    <location>
        <begin position="47"/>
        <end position="69"/>
    </location>
</feature>
<accession>A0A917B1Q1</accession>
<evidence type="ECO:0000256" key="1">
    <source>
        <dbReference type="SAM" id="MobiDB-lite"/>
    </source>
</evidence>